<reference evidence="12 14" key="1">
    <citation type="journal article" date="2014" name="BMC Genomics">
        <title>Genome sequence of Anopheles sinensis provides insight into genetics basis of mosquito competence for malaria parasites.</title>
        <authorList>
            <person name="Zhou D."/>
            <person name="Zhang D."/>
            <person name="Ding G."/>
            <person name="Shi L."/>
            <person name="Hou Q."/>
            <person name="Ye Y."/>
            <person name="Xu Y."/>
            <person name="Zhou H."/>
            <person name="Xiong C."/>
            <person name="Li S."/>
            <person name="Yu J."/>
            <person name="Hong S."/>
            <person name="Yu X."/>
            <person name="Zou P."/>
            <person name="Chen C."/>
            <person name="Chang X."/>
            <person name="Wang W."/>
            <person name="Lv Y."/>
            <person name="Sun Y."/>
            <person name="Ma L."/>
            <person name="Shen B."/>
            <person name="Zhu C."/>
        </authorList>
    </citation>
    <scope>NUCLEOTIDE SEQUENCE [LARGE SCALE GENOMIC DNA]</scope>
</reference>
<comment type="subcellular location">
    <subcellularLocation>
        <location evidence="1">Nucleus</location>
    </subcellularLocation>
</comment>
<accession>A0A084WQG2</accession>
<dbReference type="EMBL" id="ATLV01025606">
    <property type="status" value="NOT_ANNOTATED_CDS"/>
    <property type="molecule type" value="Genomic_DNA"/>
</dbReference>
<feature type="domain" description="C2H2-type" evidence="11">
    <location>
        <begin position="84"/>
        <end position="113"/>
    </location>
</feature>
<dbReference type="InterPro" id="IPR050331">
    <property type="entry name" value="Zinc_finger"/>
</dbReference>
<name>A0A084WQG2_ANOSI</name>
<evidence type="ECO:0000256" key="2">
    <source>
        <dbReference type="ARBA" id="ARBA00022723"/>
    </source>
</evidence>
<evidence type="ECO:0000256" key="4">
    <source>
        <dbReference type="ARBA" id="ARBA00022771"/>
    </source>
</evidence>
<dbReference type="Gene3D" id="3.30.160.60">
    <property type="entry name" value="Classic Zinc Finger"/>
    <property type="match status" value="3"/>
</dbReference>
<dbReference type="PANTHER" id="PTHR16515">
    <property type="entry name" value="PR DOMAIN ZINC FINGER PROTEIN"/>
    <property type="match status" value="1"/>
</dbReference>
<feature type="domain" description="C2H2-type" evidence="11">
    <location>
        <begin position="112"/>
        <end position="139"/>
    </location>
</feature>
<evidence type="ECO:0000256" key="5">
    <source>
        <dbReference type="ARBA" id="ARBA00022833"/>
    </source>
</evidence>
<dbReference type="PROSITE" id="PS50157">
    <property type="entry name" value="ZINC_FINGER_C2H2_2"/>
    <property type="match status" value="4"/>
</dbReference>
<dbReference type="PROSITE" id="PS00028">
    <property type="entry name" value="ZINC_FINGER_C2H2_1"/>
    <property type="match status" value="2"/>
</dbReference>
<keyword evidence="14" id="KW-1185">Reference proteome</keyword>
<keyword evidence="2" id="KW-0479">Metal-binding</keyword>
<evidence type="ECO:0000256" key="8">
    <source>
        <dbReference type="ARBA" id="ARBA00023163"/>
    </source>
</evidence>
<evidence type="ECO:0000259" key="11">
    <source>
        <dbReference type="PROSITE" id="PS50157"/>
    </source>
</evidence>
<dbReference type="GO" id="GO:0005634">
    <property type="term" value="C:nucleus"/>
    <property type="evidence" value="ECO:0007669"/>
    <property type="project" value="UniProtKB-SubCell"/>
</dbReference>
<keyword evidence="8" id="KW-0804">Transcription</keyword>
<feature type="domain" description="C2H2-type" evidence="11">
    <location>
        <begin position="6"/>
        <end position="26"/>
    </location>
</feature>
<keyword evidence="3" id="KW-0677">Repeat</keyword>
<dbReference type="STRING" id="74873.A0A084WQG2"/>
<sequence>MVDRCTTCSTCGKKFNSISELKNHRRFECDLDKFIFKRLANERLKCCGCSAEFDNLDLLRDHSNTVHKPDLDDDSADPLDWKHFVCNICYRRFKSRSILLDHKQRPYRTKDYQCVHSGKSFRDRYTLDDHERVHRDERPFVCGICSKTFVLKESYRKHLRLHTFDADRFKCNVCGKGFRTNVASSRTCAYIRVKNHMTVSFAKLNSHSQVISGVM</sequence>
<dbReference type="GO" id="GO:0003677">
    <property type="term" value="F:DNA binding"/>
    <property type="evidence" value="ECO:0007669"/>
    <property type="project" value="UniProtKB-KW"/>
</dbReference>
<evidence type="ECO:0000256" key="1">
    <source>
        <dbReference type="ARBA" id="ARBA00004123"/>
    </source>
</evidence>
<evidence type="ECO:0000313" key="12">
    <source>
        <dbReference type="EMBL" id="KFB52456.1"/>
    </source>
</evidence>
<keyword evidence="9" id="KW-0539">Nucleus</keyword>
<organism evidence="12">
    <name type="scientific">Anopheles sinensis</name>
    <name type="common">Mosquito</name>
    <dbReference type="NCBI Taxonomy" id="74873"/>
    <lineage>
        <taxon>Eukaryota</taxon>
        <taxon>Metazoa</taxon>
        <taxon>Ecdysozoa</taxon>
        <taxon>Arthropoda</taxon>
        <taxon>Hexapoda</taxon>
        <taxon>Insecta</taxon>
        <taxon>Pterygota</taxon>
        <taxon>Neoptera</taxon>
        <taxon>Endopterygota</taxon>
        <taxon>Diptera</taxon>
        <taxon>Nematocera</taxon>
        <taxon>Culicoidea</taxon>
        <taxon>Culicidae</taxon>
        <taxon>Anophelinae</taxon>
        <taxon>Anopheles</taxon>
    </lineage>
</organism>
<dbReference type="GO" id="GO:0010468">
    <property type="term" value="P:regulation of gene expression"/>
    <property type="evidence" value="ECO:0007669"/>
    <property type="project" value="TreeGrafter"/>
</dbReference>
<keyword evidence="4 10" id="KW-0863">Zinc-finger</keyword>
<evidence type="ECO:0000256" key="10">
    <source>
        <dbReference type="PROSITE-ProRule" id="PRU00042"/>
    </source>
</evidence>
<evidence type="ECO:0000256" key="3">
    <source>
        <dbReference type="ARBA" id="ARBA00022737"/>
    </source>
</evidence>
<dbReference type="Pfam" id="PF00096">
    <property type="entry name" value="zf-C2H2"/>
    <property type="match status" value="2"/>
</dbReference>
<protein>
    <submittedName>
        <fullName evidence="12 13">Zinc finger protein 542</fullName>
    </submittedName>
</protein>
<evidence type="ECO:0000256" key="7">
    <source>
        <dbReference type="ARBA" id="ARBA00023125"/>
    </source>
</evidence>
<dbReference type="PANTHER" id="PTHR16515:SF49">
    <property type="entry name" value="GASTRULA ZINC FINGER PROTEIN XLCGF49.1-LIKE-RELATED"/>
    <property type="match status" value="1"/>
</dbReference>
<dbReference type="GO" id="GO:0008270">
    <property type="term" value="F:zinc ion binding"/>
    <property type="evidence" value="ECO:0007669"/>
    <property type="project" value="UniProtKB-KW"/>
</dbReference>
<keyword evidence="6" id="KW-0805">Transcription regulation</keyword>
<dbReference type="OrthoDB" id="7752289at2759"/>
<dbReference type="Proteomes" id="UP000030765">
    <property type="component" value="Unassembled WGS sequence"/>
</dbReference>
<feature type="domain" description="C2H2-type" evidence="11">
    <location>
        <begin position="140"/>
        <end position="167"/>
    </location>
</feature>
<dbReference type="InterPro" id="IPR036236">
    <property type="entry name" value="Znf_C2H2_sf"/>
</dbReference>
<proteinExistence type="predicted"/>
<dbReference type="InterPro" id="IPR013087">
    <property type="entry name" value="Znf_C2H2_type"/>
</dbReference>
<keyword evidence="7" id="KW-0238">DNA-binding</keyword>
<dbReference type="Pfam" id="PF13912">
    <property type="entry name" value="zf-C2H2_6"/>
    <property type="match status" value="1"/>
</dbReference>
<dbReference type="FunFam" id="3.30.160.60:FF:000325">
    <property type="entry name" value="ZFP90 zinc finger protein"/>
    <property type="match status" value="1"/>
</dbReference>
<gene>
    <name evidence="12" type="ORF">ZHAS_00020775</name>
</gene>
<dbReference type="SMART" id="SM00355">
    <property type="entry name" value="ZnF_C2H2"/>
    <property type="match status" value="5"/>
</dbReference>
<dbReference type="VEuPathDB" id="VectorBase:ASIC020775"/>
<keyword evidence="5" id="KW-0862">Zinc</keyword>
<evidence type="ECO:0000313" key="14">
    <source>
        <dbReference type="Proteomes" id="UP000030765"/>
    </source>
</evidence>
<evidence type="ECO:0000256" key="9">
    <source>
        <dbReference type="ARBA" id="ARBA00023242"/>
    </source>
</evidence>
<dbReference type="AlphaFoldDB" id="A0A084WQG2"/>
<evidence type="ECO:0000313" key="13">
    <source>
        <dbReference type="EnsemblMetazoa" id="ASIC020775-PA"/>
    </source>
</evidence>
<dbReference type="EMBL" id="KE525396">
    <property type="protein sequence ID" value="KFB52456.1"/>
    <property type="molecule type" value="Genomic_DNA"/>
</dbReference>
<dbReference type="EnsemblMetazoa" id="ASIC020775-RA">
    <property type="protein sequence ID" value="ASIC020775-PA"/>
    <property type="gene ID" value="ASIC020775"/>
</dbReference>
<reference evidence="13" key="2">
    <citation type="submission" date="2020-05" db="UniProtKB">
        <authorList>
            <consortium name="EnsemblMetazoa"/>
        </authorList>
    </citation>
    <scope>IDENTIFICATION</scope>
</reference>
<evidence type="ECO:0000256" key="6">
    <source>
        <dbReference type="ARBA" id="ARBA00023015"/>
    </source>
</evidence>
<dbReference type="SUPFAM" id="SSF57667">
    <property type="entry name" value="beta-beta-alpha zinc fingers"/>
    <property type="match status" value="3"/>
</dbReference>